<evidence type="ECO:0000256" key="9">
    <source>
        <dbReference type="ARBA" id="ARBA00023012"/>
    </source>
</evidence>
<dbReference type="PRINTS" id="PR00344">
    <property type="entry name" value="BCTRLSENSOR"/>
</dbReference>
<gene>
    <name evidence="14" type="ORF">AU467_28770</name>
</gene>
<dbReference type="CDD" id="cd00082">
    <property type="entry name" value="HisKA"/>
    <property type="match status" value="1"/>
</dbReference>
<dbReference type="InterPro" id="IPR004358">
    <property type="entry name" value="Sig_transdc_His_kin-like_C"/>
</dbReference>
<dbReference type="InterPro" id="IPR036890">
    <property type="entry name" value="HATPase_C_sf"/>
</dbReference>
<keyword evidence="5" id="KW-0808">Transferase</keyword>
<dbReference type="PROSITE" id="PS50885">
    <property type="entry name" value="HAMP"/>
    <property type="match status" value="1"/>
</dbReference>
<feature type="domain" description="Histidine kinase" evidence="12">
    <location>
        <begin position="240"/>
        <end position="455"/>
    </location>
</feature>
<evidence type="ECO:0000256" key="11">
    <source>
        <dbReference type="SAM" id="Phobius"/>
    </source>
</evidence>
<dbReference type="PROSITE" id="PS50109">
    <property type="entry name" value="HIS_KIN"/>
    <property type="match status" value="1"/>
</dbReference>
<dbReference type="InterPro" id="IPR003661">
    <property type="entry name" value="HisK_dim/P_dom"/>
</dbReference>
<keyword evidence="6 11" id="KW-0812">Transmembrane</keyword>
<evidence type="ECO:0000313" key="15">
    <source>
        <dbReference type="Proteomes" id="UP000053176"/>
    </source>
</evidence>
<dbReference type="AlphaFoldDB" id="A0A117N2J3"/>
<evidence type="ECO:0000256" key="8">
    <source>
        <dbReference type="ARBA" id="ARBA00022989"/>
    </source>
</evidence>
<comment type="catalytic activity">
    <reaction evidence="1">
        <text>ATP + protein L-histidine = ADP + protein N-phospho-L-histidine.</text>
        <dbReference type="EC" id="2.7.13.3"/>
    </reaction>
</comment>
<evidence type="ECO:0000259" key="13">
    <source>
        <dbReference type="PROSITE" id="PS50885"/>
    </source>
</evidence>
<organism evidence="14 15">
    <name type="scientific">Rhizobium loti</name>
    <name type="common">Mesorhizobium loti</name>
    <dbReference type="NCBI Taxonomy" id="381"/>
    <lineage>
        <taxon>Bacteria</taxon>
        <taxon>Pseudomonadati</taxon>
        <taxon>Pseudomonadota</taxon>
        <taxon>Alphaproteobacteria</taxon>
        <taxon>Hyphomicrobiales</taxon>
        <taxon>Phyllobacteriaceae</taxon>
        <taxon>Mesorhizobium</taxon>
    </lineage>
</organism>
<evidence type="ECO:0000256" key="3">
    <source>
        <dbReference type="ARBA" id="ARBA00012438"/>
    </source>
</evidence>
<comment type="subcellular location">
    <subcellularLocation>
        <location evidence="2">Membrane</location>
    </subcellularLocation>
</comment>
<dbReference type="EC" id="2.7.13.3" evidence="3"/>
<feature type="transmembrane region" description="Helical" evidence="11">
    <location>
        <begin position="154"/>
        <end position="178"/>
    </location>
</feature>
<dbReference type="InterPro" id="IPR003594">
    <property type="entry name" value="HATPase_dom"/>
</dbReference>
<comment type="caution">
    <text evidence="14">The sequence shown here is derived from an EMBL/GenBank/DDBJ whole genome shotgun (WGS) entry which is preliminary data.</text>
</comment>
<dbReference type="Proteomes" id="UP000053176">
    <property type="component" value="Unassembled WGS sequence"/>
</dbReference>
<reference evidence="14 15" key="1">
    <citation type="submission" date="2015-12" db="EMBL/GenBank/DDBJ databases">
        <title>Draft genome sequence of Mesorhizobium sp. UFLA 01-765, a multitolerant efficient symbiont and plant-growth promoting strain isolated from Zn-mining soil using Leucaena leucocephala as a trap plant.</title>
        <authorList>
            <person name="Rangel W.M."/>
            <person name="Thijs S."/>
            <person name="Longatti S.M."/>
            <person name="Moreira F.M."/>
            <person name="Weyens N."/>
            <person name="Vangronsveld J."/>
            <person name="Van Hamme J.D."/>
            <person name="Bottos E.M."/>
            <person name="Rineau F."/>
        </authorList>
    </citation>
    <scope>NUCLEOTIDE SEQUENCE [LARGE SCALE GENOMIC DNA]</scope>
    <source>
        <strain evidence="14 15">UFLA 01-765</strain>
    </source>
</reference>
<dbReference type="SMART" id="SM00388">
    <property type="entry name" value="HisKA"/>
    <property type="match status" value="1"/>
</dbReference>
<dbReference type="Pfam" id="PF02518">
    <property type="entry name" value="HATPase_c"/>
    <property type="match status" value="1"/>
</dbReference>
<dbReference type="Gene3D" id="6.10.340.10">
    <property type="match status" value="1"/>
</dbReference>
<dbReference type="OrthoDB" id="9815202at2"/>
<dbReference type="InterPro" id="IPR005467">
    <property type="entry name" value="His_kinase_dom"/>
</dbReference>
<keyword evidence="8 11" id="KW-1133">Transmembrane helix</keyword>
<keyword evidence="9" id="KW-0902">Two-component regulatory system</keyword>
<dbReference type="Pfam" id="PF00672">
    <property type="entry name" value="HAMP"/>
    <property type="match status" value="1"/>
</dbReference>
<dbReference type="Gene3D" id="3.30.565.10">
    <property type="entry name" value="Histidine kinase-like ATPase, C-terminal domain"/>
    <property type="match status" value="1"/>
</dbReference>
<dbReference type="SMART" id="SM00304">
    <property type="entry name" value="HAMP"/>
    <property type="match status" value="1"/>
</dbReference>
<proteinExistence type="predicted"/>
<dbReference type="SUPFAM" id="SSF55874">
    <property type="entry name" value="ATPase domain of HSP90 chaperone/DNA topoisomerase II/histidine kinase"/>
    <property type="match status" value="1"/>
</dbReference>
<dbReference type="EMBL" id="LPWA01000128">
    <property type="protein sequence ID" value="KUM24860.1"/>
    <property type="molecule type" value="Genomic_DNA"/>
</dbReference>
<protein>
    <recommendedName>
        <fullName evidence="3">histidine kinase</fullName>
        <ecNumber evidence="3">2.7.13.3</ecNumber>
    </recommendedName>
</protein>
<keyword evidence="10 11" id="KW-0472">Membrane</keyword>
<evidence type="ECO:0000256" key="6">
    <source>
        <dbReference type="ARBA" id="ARBA00022692"/>
    </source>
</evidence>
<dbReference type="GO" id="GO:0005886">
    <property type="term" value="C:plasma membrane"/>
    <property type="evidence" value="ECO:0007669"/>
    <property type="project" value="TreeGrafter"/>
</dbReference>
<evidence type="ECO:0000256" key="10">
    <source>
        <dbReference type="ARBA" id="ARBA00023136"/>
    </source>
</evidence>
<dbReference type="InterPro" id="IPR003660">
    <property type="entry name" value="HAMP_dom"/>
</dbReference>
<evidence type="ECO:0000256" key="1">
    <source>
        <dbReference type="ARBA" id="ARBA00000085"/>
    </source>
</evidence>
<dbReference type="PANTHER" id="PTHR45436">
    <property type="entry name" value="SENSOR HISTIDINE KINASE YKOH"/>
    <property type="match status" value="1"/>
</dbReference>
<dbReference type="Gene3D" id="1.10.287.130">
    <property type="match status" value="1"/>
</dbReference>
<dbReference type="PANTHER" id="PTHR45436:SF8">
    <property type="entry name" value="HISTIDINE KINASE"/>
    <property type="match status" value="1"/>
</dbReference>
<dbReference type="InterPro" id="IPR036097">
    <property type="entry name" value="HisK_dim/P_sf"/>
</dbReference>
<dbReference type="SUPFAM" id="SSF47384">
    <property type="entry name" value="Homodimeric domain of signal transducing histidine kinase"/>
    <property type="match status" value="1"/>
</dbReference>
<evidence type="ECO:0000256" key="5">
    <source>
        <dbReference type="ARBA" id="ARBA00022679"/>
    </source>
</evidence>
<feature type="transmembrane region" description="Helical" evidence="11">
    <location>
        <begin position="16"/>
        <end position="39"/>
    </location>
</feature>
<keyword evidence="4" id="KW-0597">Phosphoprotein</keyword>
<evidence type="ECO:0000256" key="4">
    <source>
        <dbReference type="ARBA" id="ARBA00022553"/>
    </source>
</evidence>
<evidence type="ECO:0000256" key="7">
    <source>
        <dbReference type="ARBA" id="ARBA00022777"/>
    </source>
</evidence>
<evidence type="ECO:0000256" key="2">
    <source>
        <dbReference type="ARBA" id="ARBA00004370"/>
    </source>
</evidence>
<dbReference type="Pfam" id="PF00512">
    <property type="entry name" value="HisKA"/>
    <property type="match status" value="1"/>
</dbReference>
<accession>A0A117N2J3</accession>
<feature type="domain" description="HAMP" evidence="13">
    <location>
        <begin position="179"/>
        <end position="232"/>
    </location>
</feature>
<name>A0A117N2J3_RHILI</name>
<dbReference type="GO" id="GO:0000155">
    <property type="term" value="F:phosphorelay sensor kinase activity"/>
    <property type="evidence" value="ECO:0007669"/>
    <property type="project" value="InterPro"/>
</dbReference>
<evidence type="ECO:0000259" key="12">
    <source>
        <dbReference type="PROSITE" id="PS50109"/>
    </source>
</evidence>
<dbReference type="SMART" id="SM00387">
    <property type="entry name" value="HATPase_c"/>
    <property type="match status" value="1"/>
</dbReference>
<evidence type="ECO:0000313" key="14">
    <source>
        <dbReference type="EMBL" id="KUM24860.1"/>
    </source>
</evidence>
<dbReference type="InterPro" id="IPR050428">
    <property type="entry name" value="TCS_sensor_his_kinase"/>
</dbReference>
<sequence length="459" mass="49294">MNEGRPSLLRSTPFRLALTFAFLFVLAFILSGAIVYQLMSNDLARRLDESIKETYSVVAVTYAESDRDDLIATVNDHAQLDPDKDQLFSLTDTQGNRLAGNFTASGLPDGFSMFAARLPGVPPDTMYRAYSGTVGNNNLTVAFSLSETEELETIVLMSFGWGTLFITGLAIAGGALLASRVQRRLDGIAATMVDVSHGRLDARIPLIGNGDDIDAVSTQVNAALDRLSALVDGMREVSANIAHDLKTPLNRLQMILEQAADKTASSEDVSGELADARAESLQINQTFDALLRIAQIEAGARKARFVDLDVSGIVNTIGEVYADVAEDDGKSLSTQLVPDAKWYIHGDRDLLMQMLANLVENALRHCPPGTAIELSVARESDRVLVHVRDNGPGIPADEREKVFQRLYRLDSSRTTPGSGLGLSLVKAVADLHGATIALEDNNPGLVVIASFPAGRSPGG</sequence>
<keyword evidence="7 14" id="KW-0418">Kinase</keyword>